<name>A0A1T4UXR4_9GAMM</name>
<dbReference type="GO" id="GO:0005886">
    <property type="term" value="C:plasma membrane"/>
    <property type="evidence" value="ECO:0007669"/>
    <property type="project" value="InterPro"/>
</dbReference>
<dbReference type="SUPFAM" id="SSF51735">
    <property type="entry name" value="NAD(P)-binding Rossmann-fold domains"/>
    <property type="match status" value="2"/>
</dbReference>
<dbReference type="NCBIfam" id="NF007032">
    <property type="entry name" value="PRK09496.1-4"/>
    <property type="match status" value="1"/>
</dbReference>
<dbReference type="Gene3D" id="3.40.50.720">
    <property type="entry name" value="NAD(P)-binding Rossmann-like Domain"/>
    <property type="match status" value="2"/>
</dbReference>
<gene>
    <name evidence="9" type="ORF">SAMN02745213_00227</name>
</gene>
<dbReference type="Pfam" id="PF02254">
    <property type="entry name" value="TrkA_N"/>
    <property type="match status" value="2"/>
</dbReference>
<dbReference type="STRING" id="83771.SAMN02910357_01138"/>
<dbReference type="EMBL" id="FUXX01000002">
    <property type="protein sequence ID" value="SKA57435.1"/>
    <property type="molecule type" value="Genomic_DNA"/>
</dbReference>
<keyword evidence="6" id="KW-0406">Ion transport</keyword>
<dbReference type="RefSeq" id="WP_078927851.1">
    <property type="nucleotide sequence ID" value="NZ_FUXX01000002.1"/>
</dbReference>
<organism evidence="9 10">
    <name type="scientific">Succinivibrio dextrinosolvens DSM 3072</name>
    <dbReference type="NCBI Taxonomy" id="1123324"/>
    <lineage>
        <taxon>Bacteria</taxon>
        <taxon>Pseudomonadati</taxon>
        <taxon>Pseudomonadota</taxon>
        <taxon>Gammaproteobacteria</taxon>
        <taxon>Aeromonadales</taxon>
        <taxon>Succinivibrionaceae</taxon>
        <taxon>Succinivibrio</taxon>
    </lineage>
</organism>
<dbReference type="PANTHER" id="PTHR43833:SF5">
    <property type="entry name" value="TRK SYSTEM POTASSIUM UPTAKE PROTEIN TRKA"/>
    <property type="match status" value="1"/>
</dbReference>
<dbReference type="AlphaFoldDB" id="A0A1T4UXR4"/>
<feature type="domain" description="RCK C-terminal" evidence="8">
    <location>
        <begin position="376"/>
        <end position="461"/>
    </location>
</feature>
<keyword evidence="10" id="KW-1185">Reference proteome</keyword>
<dbReference type="Proteomes" id="UP000242432">
    <property type="component" value="Unassembled WGS sequence"/>
</dbReference>
<evidence type="ECO:0000259" key="8">
    <source>
        <dbReference type="PROSITE" id="PS51202"/>
    </source>
</evidence>
<evidence type="ECO:0000256" key="4">
    <source>
        <dbReference type="ARBA" id="ARBA00022958"/>
    </source>
</evidence>
<reference evidence="10" key="1">
    <citation type="submission" date="2017-02" db="EMBL/GenBank/DDBJ databases">
        <authorList>
            <person name="Varghese N."/>
            <person name="Submissions S."/>
        </authorList>
    </citation>
    <scope>NUCLEOTIDE SEQUENCE [LARGE SCALE GENOMIC DNA]</scope>
    <source>
        <strain evidence="10">DSM 3072</strain>
    </source>
</reference>
<evidence type="ECO:0000256" key="6">
    <source>
        <dbReference type="ARBA" id="ARBA00023065"/>
    </source>
</evidence>
<dbReference type="InterPro" id="IPR050721">
    <property type="entry name" value="Trk_Ktr_HKT_K-transport"/>
</dbReference>
<evidence type="ECO:0000259" key="7">
    <source>
        <dbReference type="PROSITE" id="PS51201"/>
    </source>
</evidence>
<dbReference type="PROSITE" id="PS51202">
    <property type="entry name" value="RCK_C"/>
    <property type="match status" value="1"/>
</dbReference>
<keyword evidence="3" id="KW-0633">Potassium transport</keyword>
<dbReference type="PANTHER" id="PTHR43833">
    <property type="entry name" value="POTASSIUM CHANNEL PROTEIN 2-RELATED-RELATED"/>
    <property type="match status" value="1"/>
</dbReference>
<dbReference type="InterPro" id="IPR003148">
    <property type="entry name" value="RCK_N"/>
</dbReference>
<keyword evidence="2" id="KW-0813">Transport</keyword>
<dbReference type="InterPro" id="IPR036291">
    <property type="entry name" value="NAD(P)-bd_dom_sf"/>
</dbReference>
<dbReference type="SUPFAM" id="SSF116726">
    <property type="entry name" value="TrkA C-terminal domain-like"/>
    <property type="match status" value="2"/>
</dbReference>
<evidence type="ECO:0000256" key="5">
    <source>
        <dbReference type="ARBA" id="ARBA00023027"/>
    </source>
</evidence>
<dbReference type="Gene3D" id="3.30.70.1450">
    <property type="entry name" value="Regulator of K+ conductance, C-terminal domain"/>
    <property type="match status" value="2"/>
</dbReference>
<evidence type="ECO:0000256" key="3">
    <source>
        <dbReference type="ARBA" id="ARBA00022538"/>
    </source>
</evidence>
<dbReference type="PRINTS" id="PR00335">
    <property type="entry name" value="KUPTAKETRKA"/>
</dbReference>
<feature type="domain" description="RCK N-terminal" evidence="7">
    <location>
        <begin position="1"/>
        <end position="123"/>
    </location>
</feature>
<dbReference type="GO" id="GO:0015079">
    <property type="term" value="F:potassium ion transmembrane transporter activity"/>
    <property type="evidence" value="ECO:0007669"/>
    <property type="project" value="InterPro"/>
</dbReference>
<dbReference type="InterPro" id="IPR036721">
    <property type="entry name" value="RCK_C_sf"/>
</dbReference>
<keyword evidence="4" id="KW-0630">Potassium</keyword>
<proteinExistence type="predicted"/>
<evidence type="ECO:0000256" key="2">
    <source>
        <dbReference type="ARBA" id="ARBA00022448"/>
    </source>
</evidence>
<sequence>MKIIILGSGDVSLELAKYLVDAGHAVTIADTASEKLAEIANRIDLRVVVGNPASPETLRKAGAKNTELLVATTSDDETNITACSVAHFLFKTTRTIARLRAHDYLEERNNLFGKDGIPIDHIIATEDEVTKIIKAKVDFPGINAYGAFCNGSLVVVSTKVTAEGKLCGKLVADFNKFDAADAVVLAIYRKDENGREKYLTKMENEVFVEGDEVFYCCIKENIKHHLRAFRALPVSKRYITIAGGTHIADYMARTLSENYRIKLIEADPQRAKRTAINLHSSSVQVFNADPTDMDFILEENLDKTDLYISATPSDETNIMSSLIMRRMHNVETAAIIKSEGYLQLSDNERSEIGTVILPKESIISAMLTSIRQEGVESVSLFRQGKAEAIEFILEGSKSSSKIIGKKFSDLNLPKGVTLGLVKRERKFVRIDDSFVFEPKDHLIAFLDDHTQMRKLVKMFRPDSFWIPSWL</sequence>
<protein>
    <recommendedName>
        <fullName evidence="1">Trk system potassium uptake protein TrkA</fullName>
    </recommendedName>
</protein>
<keyword evidence="5" id="KW-0520">NAD</keyword>
<dbReference type="InterPro" id="IPR006036">
    <property type="entry name" value="K_uptake_TrkA"/>
</dbReference>
<dbReference type="InterPro" id="IPR006037">
    <property type="entry name" value="RCK_C"/>
</dbReference>
<evidence type="ECO:0000313" key="9">
    <source>
        <dbReference type="EMBL" id="SKA57435.1"/>
    </source>
</evidence>
<feature type="domain" description="RCK N-terminal" evidence="7">
    <location>
        <begin position="236"/>
        <end position="357"/>
    </location>
</feature>
<evidence type="ECO:0000256" key="1">
    <source>
        <dbReference type="ARBA" id="ARBA00017378"/>
    </source>
</evidence>
<accession>A0A1T4UXR4</accession>
<evidence type="ECO:0000313" key="10">
    <source>
        <dbReference type="Proteomes" id="UP000242432"/>
    </source>
</evidence>
<dbReference type="PROSITE" id="PS51201">
    <property type="entry name" value="RCK_N"/>
    <property type="match status" value="2"/>
</dbReference>
<dbReference type="Pfam" id="PF02080">
    <property type="entry name" value="TrkA_C"/>
    <property type="match status" value="1"/>
</dbReference>
<dbReference type="NCBIfam" id="NF007031">
    <property type="entry name" value="PRK09496.1-2"/>
    <property type="match status" value="1"/>
</dbReference>